<protein>
    <submittedName>
        <fullName evidence="2">Uncharacterized protein</fullName>
    </submittedName>
</protein>
<sequence length="187" mass="20046">MAKRKIAQAPAQASIRAPEPTAALEPGALVDLPGGRVGEWVSIEEEGTTFRTEHFRTVDSLGLLLRHGAITIQMHDAGQDFARNFVFAQLNPVGAPALDRIPGGHWQDSMTERCAWARKRLGQALDAVGGLTSPGGCAVWHVAGLGQSVKEWSTLEGWNGRTLNQYEAKGILVGALGVLAVHYGYSH</sequence>
<gene>
    <name evidence="2" type="ORF">UFOVP31_10</name>
</gene>
<reference evidence="2" key="1">
    <citation type="submission" date="2020-04" db="EMBL/GenBank/DDBJ databases">
        <authorList>
            <person name="Chiriac C."/>
            <person name="Salcher M."/>
            <person name="Ghai R."/>
            <person name="Kavagutti S V."/>
        </authorList>
    </citation>
    <scope>NUCLEOTIDE SEQUENCE</scope>
</reference>
<name>A0A6J5KNA3_9CAUD</name>
<dbReference type="EMBL" id="LR796161">
    <property type="protein sequence ID" value="CAB4122317.1"/>
    <property type="molecule type" value="Genomic_DNA"/>
</dbReference>
<organism evidence="2">
    <name type="scientific">uncultured Caudovirales phage</name>
    <dbReference type="NCBI Taxonomy" id="2100421"/>
    <lineage>
        <taxon>Viruses</taxon>
        <taxon>Duplodnaviria</taxon>
        <taxon>Heunggongvirae</taxon>
        <taxon>Uroviricota</taxon>
        <taxon>Caudoviricetes</taxon>
        <taxon>Peduoviridae</taxon>
        <taxon>Maltschvirus</taxon>
        <taxon>Maltschvirus maltsch</taxon>
    </lineage>
</organism>
<evidence type="ECO:0000313" key="2">
    <source>
        <dbReference type="EMBL" id="CAB4122317.1"/>
    </source>
</evidence>
<evidence type="ECO:0000256" key="1">
    <source>
        <dbReference type="SAM" id="MobiDB-lite"/>
    </source>
</evidence>
<proteinExistence type="predicted"/>
<accession>A0A6J5KNA3</accession>
<feature type="region of interest" description="Disordered" evidence="1">
    <location>
        <begin position="1"/>
        <end position="20"/>
    </location>
</feature>